<dbReference type="PANTHER" id="PTHR33067">
    <property type="entry name" value="RNA-DIRECTED DNA POLYMERASE-RELATED"/>
    <property type="match status" value="1"/>
</dbReference>
<feature type="compositionally biased region" description="Basic and acidic residues" evidence="1">
    <location>
        <begin position="218"/>
        <end position="227"/>
    </location>
</feature>
<dbReference type="AlphaFoldDB" id="A0A6D2JG59"/>
<dbReference type="OrthoDB" id="1112103at2759"/>
<protein>
    <recommendedName>
        <fullName evidence="4">Retrotransposon gag domain-containing protein</fullName>
    </recommendedName>
</protein>
<keyword evidence="3" id="KW-1185">Reference proteome</keyword>
<evidence type="ECO:0000313" key="3">
    <source>
        <dbReference type="Proteomes" id="UP000467841"/>
    </source>
</evidence>
<gene>
    <name evidence="2" type="ORF">MERR_LOCUS26150</name>
</gene>
<feature type="compositionally biased region" description="Basic and acidic residues" evidence="1">
    <location>
        <begin position="22"/>
        <end position="45"/>
    </location>
</feature>
<dbReference type="Gene3D" id="2.40.70.10">
    <property type="entry name" value="Acid Proteases"/>
    <property type="match status" value="1"/>
</dbReference>
<dbReference type="EMBL" id="CACVBM020001201">
    <property type="protein sequence ID" value="CAA7038915.1"/>
    <property type="molecule type" value="Genomic_DNA"/>
</dbReference>
<evidence type="ECO:0008006" key="4">
    <source>
        <dbReference type="Google" id="ProtNLM"/>
    </source>
</evidence>
<accession>A0A6D2JG59</accession>
<feature type="region of interest" description="Disordered" evidence="1">
    <location>
        <begin position="213"/>
        <end position="243"/>
    </location>
</feature>
<feature type="region of interest" description="Disordered" evidence="1">
    <location>
        <begin position="1"/>
        <end position="45"/>
    </location>
</feature>
<name>A0A6D2JG59_9BRAS</name>
<reference evidence="2" key="1">
    <citation type="submission" date="2020-01" db="EMBL/GenBank/DDBJ databases">
        <authorList>
            <person name="Mishra B."/>
        </authorList>
    </citation>
    <scope>NUCLEOTIDE SEQUENCE [LARGE SCALE GENOMIC DNA]</scope>
</reference>
<proteinExistence type="predicted"/>
<comment type="caution">
    <text evidence="2">The sequence shown here is derived from an EMBL/GenBank/DDBJ whole genome shotgun (WGS) entry which is preliminary data.</text>
</comment>
<dbReference type="SUPFAM" id="SSF50630">
    <property type="entry name" value="Acid proteases"/>
    <property type="match status" value="1"/>
</dbReference>
<dbReference type="Proteomes" id="UP000467841">
    <property type="component" value="Unassembled WGS sequence"/>
</dbReference>
<organism evidence="2 3">
    <name type="scientific">Microthlaspi erraticum</name>
    <dbReference type="NCBI Taxonomy" id="1685480"/>
    <lineage>
        <taxon>Eukaryota</taxon>
        <taxon>Viridiplantae</taxon>
        <taxon>Streptophyta</taxon>
        <taxon>Embryophyta</taxon>
        <taxon>Tracheophyta</taxon>
        <taxon>Spermatophyta</taxon>
        <taxon>Magnoliopsida</taxon>
        <taxon>eudicotyledons</taxon>
        <taxon>Gunneridae</taxon>
        <taxon>Pentapetalae</taxon>
        <taxon>rosids</taxon>
        <taxon>malvids</taxon>
        <taxon>Brassicales</taxon>
        <taxon>Brassicaceae</taxon>
        <taxon>Coluteocarpeae</taxon>
        <taxon>Microthlaspi</taxon>
    </lineage>
</organism>
<evidence type="ECO:0000256" key="1">
    <source>
        <dbReference type="SAM" id="MobiDB-lite"/>
    </source>
</evidence>
<evidence type="ECO:0000313" key="2">
    <source>
        <dbReference type="EMBL" id="CAA7038915.1"/>
    </source>
</evidence>
<dbReference type="CDD" id="cd00303">
    <property type="entry name" value="retropepsin_like"/>
    <property type="match status" value="1"/>
</dbReference>
<dbReference type="PANTHER" id="PTHR33067:SF31">
    <property type="entry name" value="RNA-DIRECTED DNA POLYMERASE"/>
    <property type="match status" value="1"/>
</dbReference>
<sequence>MSDSDDQEERDNLAAREIALAEQREDPPDPNAAHDRANDGMPRDGARTMKKSWEISIPIQHYRKALRWVKSLPAQSITTWKEYKVAFLGLHKECPNHGLSDGSLWNIFYRGISGKCRFSLDTASNGNFMTKTVTEAKILIENLASSDSDNFIGHERAVKAINSDPYRDGYSEIKAMMAEILRNQGREVERQREAYRVESTIIQDYFGDLIPNFPRRKSPNEKRDVHGGRNYQQPPHKRRMEPRSNFEDLITFIKSSHREHTALIDERLESAFTRLNENIPRSRGSNAANQEETNGVCHYWRWTEPPKEVHVRIEPGTQEEVEKPPEEPRVYEPKIPYRNVLSQPKKEKEQAKLKDLVSQLSVRLPFIDACQIIPSLRKYMKAILTSNVSLEEGAMMITKECSAILQNRMPEKLNDPGSFVLSCKIGSTHFHRALCDLGSSVNLMPYSVAKLLGITDFKPTKISLVFADRSVRRPVGVIMDVPIMVGDCYIPADFVVLELEHQPKDPLILGRPFLATAGAIIDVKNGKIDLHLGDIVMNFEVNKSMEKPTVDGQAFWIGELAETREEVLDELLLIDPLELALTKAENEYGYMEREAQCLVKFMDSRKLIKS</sequence>
<dbReference type="InterPro" id="IPR021109">
    <property type="entry name" value="Peptidase_aspartic_dom_sf"/>
</dbReference>